<dbReference type="GO" id="GO:0004784">
    <property type="term" value="F:superoxide dismutase activity"/>
    <property type="evidence" value="ECO:0007669"/>
    <property type="project" value="UniProtKB-EC"/>
</dbReference>
<comment type="caution">
    <text evidence="5">The sequence shown here is derived from an EMBL/GenBank/DDBJ whole genome shotgun (WGS) entry which is preliminary data.</text>
</comment>
<dbReference type="InterPro" id="IPR018152">
    <property type="entry name" value="SOD_Cu/Zn_BS"/>
</dbReference>
<protein>
    <recommendedName>
        <fullName evidence="3">Superoxide dismutase [Cu-Zn]</fullName>
        <ecNumber evidence="3">1.15.1.1</ecNumber>
    </recommendedName>
</protein>
<keyword evidence="3" id="KW-0560">Oxidoreductase</keyword>
<dbReference type="GO" id="GO:0005507">
    <property type="term" value="F:copper ion binding"/>
    <property type="evidence" value="ECO:0007669"/>
    <property type="project" value="InterPro"/>
</dbReference>
<dbReference type="AlphaFoldDB" id="A0AA42DQ86"/>
<dbReference type="EMBL" id="JAQIFT010000061">
    <property type="protein sequence ID" value="MDA3733304.1"/>
    <property type="molecule type" value="Genomic_DNA"/>
</dbReference>
<proteinExistence type="inferred from homology"/>
<dbReference type="EC" id="1.15.1.1" evidence="3"/>
<evidence type="ECO:0000259" key="4">
    <source>
        <dbReference type="Pfam" id="PF00080"/>
    </source>
</evidence>
<evidence type="ECO:0000256" key="3">
    <source>
        <dbReference type="RuleBase" id="RU000393"/>
    </source>
</evidence>
<accession>A0AA42DQ86</accession>
<gene>
    <name evidence="5" type="ORF">PBV87_17635</name>
</gene>
<dbReference type="PROSITE" id="PS00332">
    <property type="entry name" value="SOD_CU_ZN_2"/>
    <property type="match status" value="1"/>
</dbReference>
<organism evidence="5 6">
    <name type="scientific">Holtiella tumoricola</name>
    <dbReference type="NCBI Taxonomy" id="3018743"/>
    <lineage>
        <taxon>Bacteria</taxon>
        <taxon>Bacillati</taxon>
        <taxon>Bacillota</taxon>
        <taxon>Clostridia</taxon>
        <taxon>Lachnospirales</taxon>
        <taxon>Cellulosilyticaceae</taxon>
        <taxon>Holtiella</taxon>
    </lineage>
</organism>
<keyword evidence="6" id="KW-1185">Reference proteome</keyword>
<sequence>MDRSKGKCSITEVFQNFDHLQPDAYAELKAGPLAPNLVGLVFFYQLTDGVLIRTYITGIPLVNNSGNPTAFHGFHIHEMSCTGMSDSTAAFAAAGGHYNPTNQPHPLHAGDLPPIMSTNGTAFMSVYASQFNIRDIIGRSIVLHEDADDFKTQPSGNSGARLACGNIYAYAVPILDEYNK</sequence>
<keyword evidence="3" id="KW-0479">Metal-binding</keyword>
<comment type="similarity">
    <text evidence="1 3">Belongs to the Cu-Zn superoxide dismutase family.</text>
</comment>
<comment type="cofactor">
    <cofactor evidence="3">
        <name>Zn(2+)</name>
        <dbReference type="ChEBI" id="CHEBI:29105"/>
    </cofactor>
    <text evidence="3">Binds 1 zinc ion per subunit.</text>
</comment>
<dbReference type="Proteomes" id="UP001169242">
    <property type="component" value="Unassembled WGS sequence"/>
</dbReference>
<dbReference type="RefSeq" id="WP_082238553.1">
    <property type="nucleotide sequence ID" value="NZ_JAQIFT010000061.1"/>
</dbReference>
<keyword evidence="3" id="KW-0186">Copper</keyword>
<dbReference type="InterPro" id="IPR036423">
    <property type="entry name" value="SOD-like_Cu/Zn_dom_sf"/>
</dbReference>
<evidence type="ECO:0000256" key="2">
    <source>
        <dbReference type="ARBA" id="ARBA00024900"/>
    </source>
</evidence>
<evidence type="ECO:0000313" key="5">
    <source>
        <dbReference type="EMBL" id="MDA3733304.1"/>
    </source>
</evidence>
<dbReference type="InterPro" id="IPR001424">
    <property type="entry name" value="SOD_Cu_Zn_dom"/>
</dbReference>
<evidence type="ECO:0000256" key="1">
    <source>
        <dbReference type="ARBA" id="ARBA00010457"/>
    </source>
</evidence>
<dbReference type="SUPFAM" id="SSF49329">
    <property type="entry name" value="Cu,Zn superoxide dismutase-like"/>
    <property type="match status" value="1"/>
</dbReference>
<dbReference type="Gene3D" id="2.60.40.200">
    <property type="entry name" value="Superoxide dismutase, copper/zinc binding domain"/>
    <property type="match status" value="1"/>
</dbReference>
<feature type="domain" description="Superoxide dismutase copper/zinc binding" evidence="4">
    <location>
        <begin position="63"/>
        <end position="167"/>
    </location>
</feature>
<dbReference type="InterPro" id="IPR024134">
    <property type="entry name" value="SOD_Cu/Zn_/chaperone"/>
</dbReference>
<keyword evidence="3" id="KW-0862">Zinc</keyword>
<dbReference type="Pfam" id="PF00080">
    <property type="entry name" value="Sod_Cu"/>
    <property type="match status" value="1"/>
</dbReference>
<comment type="function">
    <text evidence="2">Destroys radicals which are normally produced within the cells and which are toxic to biological systems. May play a role in favoring mycobacterial survival in phagocytes.</text>
</comment>
<name>A0AA42DQ86_9FIRM</name>
<evidence type="ECO:0000313" key="6">
    <source>
        <dbReference type="Proteomes" id="UP001169242"/>
    </source>
</evidence>
<comment type="catalytic activity">
    <reaction evidence="3">
        <text>2 superoxide + 2 H(+) = H2O2 + O2</text>
        <dbReference type="Rhea" id="RHEA:20696"/>
        <dbReference type="ChEBI" id="CHEBI:15378"/>
        <dbReference type="ChEBI" id="CHEBI:15379"/>
        <dbReference type="ChEBI" id="CHEBI:16240"/>
        <dbReference type="ChEBI" id="CHEBI:18421"/>
        <dbReference type="EC" id="1.15.1.1"/>
    </reaction>
</comment>
<reference evidence="5" key="1">
    <citation type="journal article" date="2023" name="Int. J. Syst. Evol. Microbiol.">
        <title>&lt;i&gt;Holtiella tumoricola&lt;/i&gt; gen. nov. sp. nov., isolated from a human clinical sample.</title>
        <authorList>
            <person name="Allen-Vercoe E."/>
            <person name="Daigneault M.C."/>
            <person name="Vancuren S.J."/>
            <person name="Cochrane K."/>
            <person name="O'Neal L.L."/>
            <person name="Sankaranarayanan K."/>
            <person name="Lawson P.A."/>
        </authorList>
    </citation>
    <scope>NUCLEOTIDE SEQUENCE</scope>
    <source>
        <strain evidence="5">CC70A</strain>
    </source>
</reference>
<comment type="cofactor">
    <cofactor evidence="3">
        <name>Cu cation</name>
        <dbReference type="ChEBI" id="CHEBI:23378"/>
    </cofactor>
    <text evidence="3">Binds 1 copper ion per subunit.</text>
</comment>
<dbReference type="PANTHER" id="PTHR10003">
    <property type="entry name" value="SUPEROXIDE DISMUTASE CU-ZN -RELATED"/>
    <property type="match status" value="1"/>
</dbReference>